<dbReference type="RefSeq" id="WP_202855994.1">
    <property type="nucleotide sequence ID" value="NZ_JAEUGD010000031.1"/>
</dbReference>
<keyword evidence="2" id="KW-1185">Reference proteome</keyword>
<protein>
    <submittedName>
        <fullName evidence="1">Sigma-70 family RNA polymerase sigma factor</fullName>
    </submittedName>
</protein>
<gene>
    <name evidence="1" type="ORF">JMN32_09030</name>
</gene>
<dbReference type="SUPFAM" id="SSF88659">
    <property type="entry name" value="Sigma3 and sigma4 domains of RNA polymerase sigma factors"/>
    <property type="match status" value="1"/>
</dbReference>
<dbReference type="Proteomes" id="UP000614216">
    <property type="component" value="Unassembled WGS sequence"/>
</dbReference>
<evidence type="ECO:0000313" key="2">
    <source>
        <dbReference type="Proteomes" id="UP000614216"/>
    </source>
</evidence>
<proteinExistence type="predicted"/>
<evidence type="ECO:0000313" key="1">
    <source>
        <dbReference type="EMBL" id="MBL6446450.1"/>
    </source>
</evidence>
<reference evidence="1" key="1">
    <citation type="submission" date="2021-01" db="EMBL/GenBank/DDBJ databases">
        <title>Fulvivirga kasyanovii gen. nov., sp nov., a novel member of the phylum Bacteroidetes isolated from seawater in a mussel farm.</title>
        <authorList>
            <person name="Zhao L.-H."/>
            <person name="Wang Z.-J."/>
        </authorList>
    </citation>
    <scope>NUCLEOTIDE SEQUENCE</scope>
    <source>
        <strain evidence="1">29W222</strain>
    </source>
</reference>
<comment type="caution">
    <text evidence="1">The sequence shown here is derived from an EMBL/GenBank/DDBJ whole genome shotgun (WGS) entry which is preliminary data.</text>
</comment>
<dbReference type="SUPFAM" id="SSF88946">
    <property type="entry name" value="Sigma2 domain of RNA polymerase sigma factors"/>
    <property type="match status" value="1"/>
</dbReference>
<organism evidence="1 2">
    <name type="scientific">Fulvivirga marina</name>
    <dbReference type="NCBI Taxonomy" id="2494733"/>
    <lineage>
        <taxon>Bacteria</taxon>
        <taxon>Pseudomonadati</taxon>
        <taxon>Bacteroidota</taxon>
        <taxon>Cytophagia</taxon>
        <taxon>Cytophagales</taxon>
        <taxon>Fulvivirgaceae</taxon>
        <taxon>Fulvivirga</taxon>
    </lineage>
</organism>
<dbReference type="EMBL" id="JAEUGD010000031">
    <property type="protein sequence ID" value="MBL6446450.1"/>
    <property type="molecule type" value="Genomic_DNA"/>
</dbReference>
<name>A0A937KDU8_9BACT</name>
<dbReference type="InterPro" id="IPR013325">
    <property type="entry name" value="RNA_pol_sigma_r2"/>
</dbReference>
<dbReference type="Gene3D" id="1.10.1740.10">
    <property type="match status" value="1"/>
</dbReference>
<dbReference type="GO" id="GO:0003700">
    <property type="term" value="F:DNA-binding transcription factor activity"/>
    <property type="evidence" value="ECO:0007669"/>
    <property type="project" value="InterPro"/>
</dbReference>
<dbReference type="AlphaFoldDB" id="A0A937KDU8"/>
<dbReference type="GO" id="GO:0006352">
    <property type="term" value="P:DNA-templated transcription initiation"/>
    <property type="evidence" value="ECO:0007669"/>
    <property type="project" value="InterPro"/>
</dbReference>
<dbReference type="InterPro" id="IPR014284">
    <property type="entry name" value="RNA_pol_sigma-70_dom"/>
</dbReference>
<accession>A0A937KDU8</accession>
<dbReference type="InterPro" id="IPR013324">
    <property type="entry name" value="RNA_pol_sigma_r3/r4-like"/>
</dbReference>
<sequence length="192" mass="22246">MAHLDNDQIILRLKQDDSSCLEDLVVAYKSYCVNGLKKKTKCSDEEAEDLFIDALLELRDKVLSDKLDHLLNAKSYIFGICYNKWLSAQRLKNKTIFTSIDAEGYYQQYLKDDSSLDLEDLEYKMQLLNITNRALGTIGEKCYKLIKYFYIEKRSMEDIANIMGFASADVAKTSKSRCFKKLVEKTKELEKL</sequence>
<dbReference type="NCBIfam" id="TIGR02937">
    <property type="entry name" value="sigma70-ECF"/>
    <property type="match status" value="1"/>
</dbReference>